<keyword evidence="4" id="KW-1185">Reference proteome</keyword>
<proteinExistence type="predicted"/>
<dbReference type="Proteomes" id="UP000214688">
    <property type="component" value="Chromosome"/>
</dbReference>
<dbReference type="Gene3D" id="3.40.50.300">
    <property type="entry name" value="P-loop containing nucleotide triphosphate hydrolases"/>
    <property type="match status" value="2"/>
</dbReference>
<name>A0A223CWD8_9BACL</name>
<organism evidence="3 4">
    <name type="scientific">Tumebacillus algifaecis</name>
    <dbReference type="NCBI Taxonomy" id="1214604"/>
    <lineage>
        <taxon>Bacteria</taxon>
        <taxon>Bacillati</taxon>
        <taxon>Bacillota</taxon>
        <taxon>Bacilli</taxon>
        <taxon>Bacillales</taxon>
        <taxon>Alicyclobacillaceae</taxon>
        <taxon>Tumebacillus</taxon>
    </lineage>
</organism>
<dbReference type="Pfam" id="PF20469">
    <property type="entry name" value="OLD-like_TOPRIM"/>
    <property type="match status" value="1"/>
</dbReference>
<dbReference type="PANTHER" id="PTHR43581:SF2">
    <property type="entry name" value="EXCINUCLEASE ATPASE SUBUNIT"/>
    <property type="match status" value="1"/>
</dbReference>
<dbReference type="InterPro" id="IPR034139">
    <property type="entry name" value="TOPRIM_OLD"/>
</dbReference>
<dbReference type="InterPro" id="IPR051396">
    <property type="entry name" value="Bact_Antivir_Def_Nuclease"/>
</dbReference>
<feature type="domain" description="OLD protein-like TOPRIM" evidence="2">
    <location>
        <begin position="466"/>
        <end position="530"/>
    </location>
</feature>
<dbReference type="EMBL" id="CP022657">
    <property type="protein sequence ID" value="ASS73639.1"/>
    <property type="molecule type" value="Genomic_DNA"/>
</dbReference>
<accession>A0A223CWD8</accession>
<dbReference type="InterPro" id="IPR027417">
    <property type="entry name" value="P-loop_NTPase"/>
</dbReference>
<evidence type="ECO:0000313" key="3">
    <source>
        <dbReference type="EMBL" id="ASS73639.1"/>
    </source>
</evidence>
<dbReference type="AlphaFoldDB" id="A0A223CWD8"/>
<evidence type="ECO:0000313" key="4">
    <source>
        <dbReference type="Proteomes" id="UP000214688"/>
    </source>
</evidence>
<feature type="domain" description="Endonuclease GajA/Old nuclease/RecF-like AAA" evidence="1">
    <location>
        <begin position="12"/>
        <end position="412"/>
    </location>
</feature>
<evidence type="ECO:0000259" key="1">
    <source>
        <dbReference type="Pfam" id="PF13175"/>
    </source>
</evidence>
<reference evidence="3 4" key="1">
    <citation type="journal article" date="2015" name="Int. J. Syst. Evol. Microbiol.">
        <title>Tumebacillus algifaecis sp. nov., isolated from decomposing algal scum.</title>
        <authorList>
            <person name="Wu Y.F."/>
            <person name="Zhang B."/>
            <person name="Xing P."/>
            <person name="Wu Q.L."/>
            <person name="Liu S.J."/>
        </authorList>
    </citation>
    <scope>NUCLEOTIDE SEQUENCE [LARGE SCALE GENOMIC DNA]</scope>
    <source>
        <strain evidence="3 4">THMBR28</strain>
    </source>
</reference>
<sequence length="732" mass="85206">MILFGSVRILIKIESLQIENFRSIRSIRLENLSDVNIFIGKNNAGKSNILRAINCFTNAIHLEVAYSTGIFTIEDINLNNDISIIGIIRVRNHKILICVRSLIINGEVLCLILPFRLFENNSQFDFGGLIVKMNDTVEEYAKVITRVVHSYRRLNSHNEIMYELKEDMTKILNKGLKVPPYEAIDYIEKNFQFSQRTFGSIRQHQFATDNIEEELVFFLNREIEGRKAAIDRNTKMLLSYGEDVLKFWTVNYYSQNRASVGRDFIWEKGRITMRPLVTSGNVLYQNEIKSELDEKDVSALFTLKNRKEHHQRWENIKKAAKKVLDIELDVFWNEEQVPTIDVDKKWVNLNGTGIREVLRTILDLNLEDVDIALMEEPEIHLHFDLELKLSQYLLSKSQDTQIFITTHSTAFVENAQNQSVFLVKKDVIETREQIITQVSPLPANNLIDAAKELGVNVNALLIQKVLVYVEGKTDRFIMESYLRKYHDNIYNSIGFVDMKGESNFEHYAEASSMKVFENSQLKTFFILDSDNRTDASMEQKKKDHPEGSKLHFWTGSCIETLFLSPEILLKFIHSKTNNPEISLKEVTEKQEKILNDLKLSAFRKYLREEYLRPVSLKRSKKKWEPVHDFEQVRAWFTNKKQELQEKANREVDVDSAFQSFNDNWEADKFKRVPGDKFLEVFCKEFGSFTYDKDLNNVDHLIGSLEHTEWPKEFVEVMARVVGAVRESGAGND</sequence>
<gene>
    <name evidence="3" type="ORF">CIG75_00690</name>
</gene>
<dbReference type="Pfam" id="PF13175">
    <property type="entry name" value="AAA_15"/>
    <property type="match status" value="1"/>
</dbReference>
<dbReference type="KEGG" id="tab:CIG75_00690"/>
<dbReference type="PANTHER" id="PTHR43581">
    <property type="entry name" value="ATP/GTP PHOSPHATASE"/>
    <property type="match status" value="1"/>
</dbReference>
<dbReference type="SUPFAM" id="SSF52540">
    <property type="entry name" value="P-loop containing nucleoside triphosphate hydrolases"/>
    <property type="match status" value="1"/>
</dbReference>
<dbReference type="InterPro" id="IPR041685">
    <property type="entry name" value="AAA_GajA/Old/RecF-like"/>
</dbReference>
<protein>
    <submittedName>
        <fullName evidence="3">Uncharacterized protein</fullName>
    </submittedName>
</protein>
<evidence type="ECO:0000259" key="2">
    <source>
        <dbReference type="Pfam" id="PF20469"/>
    </source>
</evidence>